<protein>
    <submittedName>
        <fullName evidence="1">Uncharacterized protein</fullName>
    </submittedName>
</protein>
<dbReference type="Proteomes" id="UP000603641">
    <property type="component" value="Unassembled WGS sequence"/>
</dbReference>
<gene>
    <name evidence="1" type="ORF">H9648_13425</name>
</gene>
<evidence type="ECO:0000313" key="1">
    <source>
        <dbReference type="EMBL" id="MBD7965058.1"/>
    </source>
</evidence>
<comment type="caution">
    <text evidence="1">The sequence shown here is derived from an EMBL/GenBank/DDBJ whole genome shotgun (WGS) entry which is preliminary data.</text>
</comment>
<evidence type="ECO:0000313" key="2">
    <source>
        <dbReference type="Proteomes" id="UP000603641"/>
    </source>
</evidence>
<dbReference type="EMBL" id="JACSQM010000005">
    <property type="protein sequence ID" value="MBD7965058.1"/>
    <property type="molecule type" value="Genomic_DNA"/>
</dbReference>
<sequence length="59" mass="6707">MIKKRKKPVISPVGDFQNPFGDEVVQMEEVTETNAMSDENGDQLWLRRVSCAPPIFGRN</sequence>
<proteinExistence type="predicted"/>
<dbReference type="RefSeq" id="WP_191754306.1">
    <property type="nucleotide sequence ID" value="NZ_JACSQM010000005.1"/>
</dbReference>
<accession>A0ABR8SNI2</accession>
<keyword evidence="2" id="KW-1185">Reference proteome</keyword>
<name>A0ABR8SNI2_9BACL</name>
<reference evidence="1 2" key="1">
    <citation type="submission" date="2020-08" db="EMBL/GenBank/DDBJ databases">
        <title>A Genomic Blueprint of the Chicken Gut Microbiome.</title>
        <authorList>
            <person name="Gilroy R."/>
            <person name="Ravi A."/>
            <person name="Getino M."/>
            <person name="Pursley I."/>
            <person name="Horton D.L."/>
            <person name="Alikhan N.-F."/>
            <person name="Baker D."/>
            <person name="Gharbi K."/>
            <person name="Hall N."/>
            <person name="Watson M."/>
            <person name="Adriaenssens E.M."/>
            <person name="Foster-Nyarko E."/>
            <person name="Jarju S."/>
            <person name="Secka A."/>
            <person name="Antonio M."/>
            <person name="Oren A."/>
            <person name="Chaudhuri R."/>
            <person name="La Ragione R.M."/>
            <person name="Hildebrand F."/>
            <person name="Pallen M.J."/>
        </authorList>
    </citation>
    <scope>NUCLEOTIDE SEQUENCE [LARGE SCALE GENOMIC DNA]</scope>
    <source>
        <strain evidence="1 2">Sa2CUA10</strain>
    </source>
</reference>
<organism evidence="1 2">
    <name type="scientific">Fictibacillus norfolkensis</name>
    <dbReference type="NCBI Taxonomy" id="2762233"/>
    <lineage>
        <taxon>Bacteria</taxon>
        <taxon>Bacillati</taxon>
        <taxon>Bacillota</taxon>
        <taxon>Bacilli</taxon>
        <taxon>Bacillales</taxon>
        <taxon>Fictibacillaceae</taxon>
        <taxon>Fictibacillus</taxon>
    </lineage>
</organism>